<evidence type="ECO:0000313" key="10">
    <source>
        <dbReference type="EMBL" id="ESO83032.1"/>
    </source>
</evidence>
<comment type="similarity">
    <text evidence="2">Belongs to the DNA polymerase type-B-like family.</text>
</comment>
<dbReference type="InterPro" id="IPR002058">
    <property type="entry name" value="PAP_assoc"/>
</dbReference>
<evidence type="ECO:0000256" key="3">
    <source>
        <dbReference type="ARBA" id="ARBA00012388"/>
    </source>
</evidence>
<dbReference type="PANTHER" id="PTHR23092:SF15">
    <property type="entry name" value="INACTIVE NON-CANONICAL POLY(A) RNA POLYMERASE PROTEIN TRF4-2-RELATED"/>
    <property type="match status" value="1"/>
</dbReference>
<dbReference type="OrthoDB" id="273917at2759"/>
<accession>V3ZFX5</accession>
<dbReference type="AlphaFoldDB" id="V3ZFX5"/>
<dbReference type="GO" id="GO:1990817">
    <property type="term" value="F:poly(A) RNA polymerase activity"/>
    <property type="evidence" value="ECO:0007669"/>
    <property type="project" value="UniProtKB-EC"/>
</dbReference>
<reference evidence="10 11" key="1">
    <citation type="journal article" date="2013" name="Nature">
        <title>Insights into bilaterian evolution from three spiralian genomes.</title>
        <authorList>
            <person name="Simakov O."/>
            <person name="Marletaz F."/>
            <person name="Cho S.J."/>
            <person name="Edsinger-Gonzales E."/>
            <person name="Havlak P."/>
            <person name="Hellsten U."/>
            <person name="Kuo D.H."/>
            <person name="Larsson T."/>
            <person name="Lv J."/>
            <person name="Arendt D."/>
            <person name="Savage R."/>
            <person name="Osoegawa K."/>
            <person name="de Jong P."/>
            <person name="Grimwood J."/>
            <person name="Chapman J.A."/>
            <person name="Shapiro H."/>
            <person name="Aerts A."/>
            <person name="Otillar R.P."/>
            <person name="Terry A.Y."/>
            <person name="Boore J.L."/>
            <person name="Grigoriev I.V."/>
            <person name="Lindberg D.R."/>
            <person name="Seaver E.C."/>
            <person name="Weisblat D.A."/>
            <person name="Putnam N.H."/>
            <person name="Rokhsar D.S."/>
        </authorList>
    </citation>
    <scope>NUCLEOTIDE SEQUENCE [LARGE SCALE GENOMIC DNA]</scope>
</reference>
<name>V3ZFX5_LOTGI</name>
<feature type="region of interest" description="Disordered" evidence="7">
    <location>
        <begin position="430"/>
        <end position="449"/>
    </location>
</feature>
<dbReference type="InterPro" id="IPR043519">
    <property type="entry name" value="NT_sf"/>
</dbReference>
<dbReference type="EC" id="2.7.7.19" evidence="3"/>
<dbReference type="InterPro" id="IPR054708">
    <property type="entry name" value="MTPAP-like_central"/>
</dbReference>
<evidence type="ECO:0000259" key="8">
    <source>
        <dbReference type="Pfam" id="PF03828"/>
    </source>
</evidence>
<keyword evidence="6" id="KW-0460">Magnesium</keyword>
<dbReference type="GO" id="GO:0043634">
    <property type="term" value="P:polyadenylation-dependent ncRNA catabolic process"/>
    <property type="evidence" value="ECO:0007669"/>
    <property type="project" value="TreeGrafter"/>
</dbReference>
<evidence type="ECO:0000256" key="2">
    <source>
        <dbReference type="ARBA" id="ARBA00008593"/>
    </source>
</evidence>
<dbReference type="Proteomes" id="UP000030746">
    <property type="component" value="Unassembled WGS sequence"/>
</dbReference>
<evidence type="ECO:0000256" key="1">
    <source>
        <dbReference type="ARBA" id="ARBA00001936"/>
    </source>
</evidence>
<dbReference type="EMBL" id="KB203796">
    <property type="protein sequence ID" value="ESO83032.1"/>
    <property type="molecule type" value="Genomic_DNA"/>
</dbReference>
<evidence type="ECO:0000256" key="7">
    <source>
        <dbReference type="SAM" id="MobiDB-lite"/>
    </source>
</evidence>
<comment type="cofactor">
    <cofactor evidence="1">
        <name>Mn(2+)</name>
        <dbReference type="ChEBI" id="CHEBI:29035"/>
    </cofactor>
</comment>
<dbReference type="GO" id="GO:0031499">
    <property type="term" value="C:TRAMP complex"/>
    <property type="evidence" value="ECO:0007669"/>
    <property type="project" value="TreeGrafter"/>
</dbReference>
<dbReference type="GeneID" id="20233514"/>
<dbReference type="HOGENOM" id="CLU_013572_3_1_1"/>
<dbReference type="GO" id="GO:0005730">
    <property type="term" value="C:nucleolus"/>
    <property type="evidence" value="ECO:0007669"/>
    <property type="project" value="TreeGrafter"/>
</dbReference>
<dbReference type="OMA" id="LIGWLEM"/>
<dbReference type="CTD" id="20233514"/>
<feature type="domain" description="Poly(A) RNA polymerase mitochondrial-like central palm" evidence="9">
    <location>
        <begin position="117"/>
        <end position="248"/>
    </location>
</feature>
<dbReference type="CDD" id="cd05402">
    <property type="entry name" value="NT_PAP_TUTase"/>
    <property type="match status" value="1"/>
</dbReference>
<evidence type="ECO:0000259" key="9">
    <source>
        <dbReference type="Pfam" id="PF22600"/>
    </source>
</evidence>
<dbReference type="RefSeq" id="XP_009066214.1">
    <property type="nucleotide sequence ID" value="XM_009067966.1"/>
</dbReference>
<feature type="compositionally biased region" description="Low complexity" evidence="7">
    <location>
        <begin position="57"/>
        <end position="69"/>
    </location>
</feature>
<dbReference type="SUPFAM" id="SSF81631">
    <property type="entry name" value="PAP/OAS1 substrate-binding domain"/>
    <property type="match status" value="1"/>
</dbReference>
<keyword evidence="11" id="KW-1185">Reference proteome</keyword>
<proteinExistence type="inferred from homology"/>
<dbReference type="Pfam" id="PF03828">
    <property type="entry name" value="PAP_assoc"/>
    <property type="match status" value="1"/>
</dbReference>
<dbReference type="STRING" id="225164.V3ZFX5"/>
<dbReference type="Gene3D" id="3.30.460.10">
    <property type="entry name" value="Beta Polymerase, domain 2"/>
    <property type="match status" value="1"/>
</dbReference>
<sequence>MDPKIAWFTPEQLGPAHEFWARNWEAQLGVDKMYLNNSDHNRDFLPFNDNYRHYNHNRNNGYHNSNNHYAPQKRKRENRASTYGLNHSADKHLLREHGGLTPWLVKGKTYRPDLSGLHDEIKDFFGYMSPREEERQMRNEVVSRIRQVMEDLWPDAKMEIFGSFRTGLYLPTSDIDLVVFGKWKTLPLWSLRDEIRKREIAYPEDIKVLDKASVPIVKLTDKETDVQVDISFNMMSGVKSAGLITEYMEEFPNLKYLVLVLKHFLLQRDLNEVFTGGISSYSLILMCINFLQLHPRIDARSPEANLGVLLIEFFELFGRNFNYWKTAIRIKGGGAYLPKEEIAKNMESGYRPSLLCIEDPLMPKNDIGRSSYGAMQVRHAFEYAFTILQYAVAPQNQCLMKGSVLSRIIRVTNEVVEYRDIICQKYRCKNTDSTDSDESSNEEKNDNTIATIEKTTNTVVRPTVPTYASIVTPNDKKSHQVHLE</sequence>
<evidence type="ECO:0000256" key="6">
    <source>
        <dbReference type="ARBA" id="ARBA00022842"/>
    </source>
</evidence>
<keyword evidence="5" id="KW-0479">Metal-binding</keyword>
<dbReference type="FunFam" id="3.30.460.10:FF:000006">
    <property type="entry name" value="non-canonical poly(A) RNA polymerase PAPD5"/>
    <property type="match status" value="1"/>
</dbReference>
<dbReference type="SUPFAM" id="SSF81301">
    <property type="entry name" value="Nucleotidyltransferase"/>
    <property type="match status" value="1"/>
</dbReference>
<feature type="region of interest" description="Disordered" evidence="7">
    <location>
        <begin position="55"/>
        <end position="77"/>
    </location>
</feature>
<dbReference type="GO" id="GO:0031123">
    <property type="term" value="P:RNA 3'-end processing"/>
    <property type="evidence" value="ECO:0007669"/>
    <property type="project" value="TreeGrafter"/>
</dbReference>
<dbReference type="GO" id="GO:0046872">
    <property type="term" value="F:metal ion binding"/>
    <property type="evidence" value="ECO:0007669"/>
    <property type="project" value="UniProtKB-KW"/>
</dbReference>
<keyword evidence="4" id="KW-0808">Transferase</keyword>
<organism evidence="10 11">
    <name type="scientific">Lottia gigantea</name>
    <name type="common">Giant owl limpet</name>
    <dbReference type="NCBI Taxonomy" id="225164"/>
    <lineage>
        <taxon>Eukaryota</taxon>
        <taxon>Metazoa</taxon>
        <taxon>Spiralia</taxon>
        <taxon>Lophotrochozoa</taxon>
        <taxon>Mollusca</taxon>
        <taxon>Gastropoda</taxon>
        <taxon>Patellogastropoda</taxon>
        <taxon>Lottioidea</taxon>
        <taxon>Lottiidae</taxon>
        <taxon>Lottia</taxon>
    </lineage>
</organism>
<gene>
    <name evidence="10" type="ORF">LOTGIDRAFT_134093</name>
</gene>
<evidence type="ECO:0000256" key="5">
    <source>
        <dbReference type="ARBA" id="ARBA00022723"/>
    </source>
</evidence>
<dbReference type="Pfam" id="PF22600">
    <property type="entry name" value="MTPAP-like_central"/>
    <property type="match status" value="1"/>
</dbReference>
<dbReference type="InterPro" id="IPR045862">
    <property type="entry name" value="Trf4-like"/>
</dbReference>
<dbReference type="FunFam" id="1.10.1410.10:FF:000003">
    <property type="entry name" value="non-canonical poly(A) RNA polymerase PAPD7"/>
    <property type="match status" value="1"/>
</dbReference>
<dbReference type="KEGG" id="lgi:LOTGIDRAFT_134093"/>
<protein>
    <recommendedName>
        <fullName evidence="3">polynucleotide adenylyltransferase</fullName>
        <ecNumber evidence="3">2.7.7.19</ecNumber>
    </recommendedName>
</protein>
<evidence type="ECO:0000313" key="11">
    <source>
        <dbReference type="Proteomes" id="UP000030746"/>
    </source>
</evidence>
<dbReference type="PANTHER" id="PTHR23092">
    <property type="entry name" value="POLY(A) RNA POLYMERASE"/>
    <property type="match status" value="1"/>
</dbReference>
<feature type="domain" description="PAP-associated" evidence="8">
    <location>
        <begin position="305"/>
        <end position="365"/>
    </location>
</feature>
<dbReference type="GO" id="GO:0003729">
    <property type="term" value="F:mRNA binding"/>
    <property type="evidence" value="ECO:0007669"/>
    <property type="project" value="TreeGrafter"/>
</dbReference>
<dbReference type="Gene3D" id="1.10.1410.10">
    <property type="match status" value="1"/>
</dbReference>
<evidence type="ECO:0000256" key="4">
    <source>
        <dbReference type="ARBA" id="ARBA00022679"/>
    </source>
</evidence>